<keyword evidence="3" id="KW-1185">Reference proteome</keyword>
<organism evidence="2 3">
    <name type="scientific">Naegleria lovaniensis</name>
    <name type="common">Amoeba</name>
    <dbReference type="NCBI Taxonomy" id="51637"/>
    <lineage>
        <taxon>Eukaryota</taxon>
        <taxon>Discoba</taxon>
        <taxon>Heterolobosea</taxon>
        <taxon>Tetramitia</taxon>
        <taxon>Eutetramitia</taxon>
        <taxon>Vahlkampfiidae</taxon>
        <taxon>Naegleria</taxon>
    </lineage>
</organism>
<dbReference type="EMBL" id="PYSW02000007">
    <property type="protein sequence ID" value="KAG2389407.1"/>
    <property type="molecule type" value="Genomic_DNA"/>
</dbReference>
<name>A0AA88GV12_NAELO</name>
<comment type="caution">
    <text evidence="2">The sequence shown here is derived from an EMBL/GenBank/DDBJ whole genome shotgun (WGS) entry which is preliminary data.</text>
</comment>
<dbReference type="AlphaFoldDB" id="A0AA88GV12"/>
<reference evidence="2 3" key="1">
    <citation type="journal article" date="2018" name="BMC Genomics">
        <title>The genome of Naegleria lovaniensis, the basis for a comparative approach to unravel pathogenicity factors of the human pathogenic amoeba N. fowleri.</title>
        <authorList>
            <person name="Liechti N."/>
            <person name="Schurch N."/>
            <person name="Bruggmann R."/>
            <person name="Wittwer M."/>
        </authorList>
    </citation>
    <scope>NUCLEOTIDE SEQUENCE [LARGE SCALE GENOMIC DNA]</scope>
    <source>
        <strain evidence="2 3">ATCC 30569</strain>
    </source>
</reference>
<evidence type="ECO:0000256" key="1">
    <source>
        <dbReference type="SAM" id="MobiDB-lite"/>
    </source>
</evidence>
<proteinExistence type="predicted"/>
<gene>
    <name evidence="2" type="ORF">C9374_013967</name>
</gene>
<evidence type="ECO:0000313" key="3">
    <source>
        <dbReference type="Proteomes" id="UP000816034"/>
    </source>
</evidence>
<dbReference type="Proteomes" id="UP000816034">
    <property type="component" value="Unassembled WGS sequence"/>
</dbReference>
<accession>A0AA88GV12</accession>
<feature type="region of interest" description="Disordered" evidence="1">
    <location>
        <begin position="30"/>
        <end position="60"/>
    </location>
</feature>
<sequence>MLELTSARAAEPSTTHIAISEVVLSPGSEPGVESLVTKATSSVQQEHQVPKQEPKQTSSLRSICKSLSSKLAKNEFSKQESGLVKIVELMRCDGIEHRVQNYQTLDRVRNQLFSFRVPSSQALVQEIVWSDFSSQYFKSNPNNSPQTSQFNKEVIRLLEKEEIELRFNLKLVTTCSTFRPSKQSLEVQENSCNVPLKTIIGGQYYDSIYVCDLKQSSSRTKTFIILESLNVAENFDCNQSIHVFRIYGESLFTRNVFQSCNFSDISIIVNK</sequence>
<dbReference type="GeneID" id="68106420"/>
<feature type="compositionally biased region" description="Polar residues" evidence="1">
    <location>
        <begin position="37"/>
        <end position="47"/>
    </location>
</feature>
<dbReference type="RefSeq" id="XP_044553399.1">
    <property type="nucleotide sequence ID" value="XM_044689901.1"/>
</dbReference>
<protein>
    <submittedName>
        <fullName evidence="2">Uncharacterized protein</fullName>
    </submittedName>
</protein>
<evidence type="ECO:0000313" key="2">
    <source>
        <dbReference type="EMBL" id="KAG2389407.1"/>
    </source>
</evidence>